<feature type="transmembrane region" description="Helical" evidence="1">
    <location>
        <begin position="117"/>
        <end position="137"/>
    </location>
</feature>
<dbReference type="Pfam" id="PF11750">
    <property type="entry name" value="DUF3307"/>
    <property type="match status" value="1"/>
</dbReference>
<dbReference type="OrthoDB" id="8536716at2"/>
<feature type="transmembrane region" description="Helical" evidence="1">
    <location>
        <begin position="169"/>
        <end position="189"/>
    </location>
</feature>
<keyword evidence="1" id="KW-0812">Transmembrane</keyword>
<dbReference type="InterPro" id="IPR021737">
    <property type="entry name" value="Phage_phiKZ_Orf197"/>
</dbReference>
<dbReference type="AlphaFoldDB" id="A0A1M6BY05"/>
<dbReference type="STRING" id="579105.SAMN04488096_102262"/>
<feature type="transmembrane region" description="Helical" evidence="1">
    <location>
        <begin position="209"/>
        <end position="231"/>
    </location>
</feature>
<feature type="transmembrane region" description="Helical" evidence="1">
    <location>
        <begin position="86"/>
        <end position="105"/>
    </location>
</feature>
<dbReference type="Proteomes" id="UP000184225">
    <property type="component" value="Unassembled WGS sequence"/>
</dbReference>
<evidence type="ECO:0000313" key="3">
    <source>
        <dbReference type="Proteomes" id="UP000184225"/>
    </source>
</evidence>
<protein>
    <recommendedName>
        <fullName evidence="4">DUF3307 domain-containing protein</fullName>
    </recommendedName>
</protein>
<keyword evidence="1" id="KW-1133">Transmembrane helix</keyword>
<evidence type="ECO:0008006" key="4">
    <source>
        <dbReference type="Google" id="ProtNLM"/>
    </source>
</evidence>
<dbReference type="RefSeq" id="WP_073148506.1">
    <property type="nucleotide sequence ID" value="NZ_FQYY01000002.1"/>
</dbReference>
<reference evidence="2 3" key="1">
    <citation type="submission" date="2016-11" db="EMBL/GenBank/DDBJ databases">
        <authorList>
            <person name="Jaros S."/>
            <person name="Januszkiewicz K."/>
            <person name="Wedrychowicz H."/>
        </authorList>
    </citation>
    <scope>NUCLEOTIDE SEQUENCE [LARGE SCALE GENOMIC DNA]</scope>
    <source>
        <strain evidence="2 3">DSM 21425</strain>
    </source>
</reference>
<organism evidence="2 3">
    <name type="scientific">Mesonia phycicola</name>
    <dbReference type="NCBI Taxonomy" id="579105"/>
    <lineage>
        <taxon>Bacteria</taxon>
        <taxon>Pseudomonadati</taxon>
        <taxon>Bacteroidota</taxon>
        <taxon>Flavobacteriia</taxon>
        <taxon>Flavobacteriales</taxon>
        <taxon>Flavobacteriaceae</taxon>
        <taxon>Mesonia</taxon>
    </lineage>
</organism>
<evidence type="ECO:0000256" key="1">
    <source>
        <dbReference type="SAM" id="Phobius"/>
    </source>
</evidence>
<keyword evidence="1" id="KW-0472">Membrane</keyword>
<evidence type="ECO:0000313" key="2">
    <source>
        <dbReference type="EMBL" id="SHI53358.1"/>
    </source>
</evidence>
<accession>A0A1M6BY05</accession>
<dbReference type="EMBL" id="FQYY01000002">
    <property type="protein sequence ID" value="SHI53358.1"/>
    <property type="molecule type" value="Genomic_DNA"/>
</dbReference>
<proteinExistence type="predicted"/>
<keyword evidence="3" id="KW-1185">Reference proteome</keyword>
<sequence>MIILLKLILAHLVGDFLLQPYSWVKEKENKKLASNKLYFHVGIHLLLNFLFLWNLKLWYVPLIIAVTHLGIDAWKLSFQNNKNRRLLFFLDQLFHLIIIFGLYFLIERENIHFNLSPVFLCYLTGAIFLSTPASIMIKTLISIYKPNTEIEKDESLENAGKYIGILERLLVFVFIATQHWEGVGFLIAAKSIFRFSDLTQSKDRKLTEYILIGTLLSFGIAINVALLIGVLQHSL</sequence>
<name>A0A1M6BY05_9FLAO</name>
<gene>
    <name evidence="2" type="ORF">SAMN04488096_102262</name>
</gene>